<evidence type="ECO:0000256" key="1">
    <source>
        <dbReference type="SAM" id="Phobius"/>
    </source>
</evidence>
<keyword evidence="1" id="KW-0812">Transmembrane</keyword>
<feature type="transmembrane region" description="Helical" evidence="1">
    <location>
        <begin position="36"/>
        <end position="55"/>
    </location>
</feature>
<evidence type="ECO:0000313" key="3">
    <source>
        <dbReference type="Proteomes" id="UP000267249"/>
    </source>
</evidence>
<feature type="transmembrane region" description="Helical" evidence="1">
    <location>
        <begin position="6"/>
        <end position="24"/>
    </location>
</feature>
<dbReference type="AlphaFoldDB" id="A0AAQ3RCW7"/>
<protein>
    <submittedName>
        <fullName evidence="2">Uncharacterized protein</fullName>
    </submittedName>
</protein>
<dbReference type="RefSeq" id="WP_261790039.1">
    <property type="nucleotide sequence ID" value="NZ_CP030139.2"/>
</dbReference>
<accession>A0AAQ3RCW7</accession>
<proteinExistence type="predicted"/>
<gene>
    <name evidence="2" type="ORF">DOP62_13675</name>
</gene>
<keyword evidence="1" id="KW-0472">Membrane</keyword>
<sequence length="90" mass="9789">MTHINALATLLILGTVIAIARLDLQIRAYSTVRSWLSLLIAALIGSGLGITAHHWHQTDAITLARSPMIQLFISQTAALDHPLSSMFELT</sequence>
<name>A0AAQ3RCW7_SYNEL</name>
<dbReference type="Proteomes" id="UP000267249">
    <property type="component" value="Chromosome"/>
</dbReference>
<organism evidence="2 3">
    <name type="scientific">Synechococcus elongatus PCC 11801</name>
    <dbReference type="NCBI Taxonomy" id="2219813"/>
    <lineage>
        <taxon>Bacteria</taxon>
        <taxon>Bacillati</taxon>
        <taxon>Cyanobacteriota</taxon>
        <taxon>Cyanophyceae</taxon>
        <taxon>Synechococcales</taxon>
        <taxon>Synechococcaceae</taxon>
        <taxon>Synechococcus</taxon>
    </lineage>
</organism>
<reference evidence="2 3" key="1">
    <citation type="journal article" date="2018" name="Sci. Rep.">
        <title>Genome Features and Biochemical Characteristics of a Robust, Fast Growing and Naturally Transformable Cyanobacterium Synechococcus elongatus PCC 11801 Isolated from India.</title>
        <authorList>
            <person name="Jaiswal D."/>
            <person name="Sengupta A."/>
            <person name="Sohoni S."/>
            <person name="Sengupta S."/>
            <person name="Phadnavis A.G."/>
            <person name="Pakrasi H.B."/>
            <person name="Wangikar P.P."/>
        </authorList>
    </citation>
    <scope>NUCLEOTIDE SEQUENCE [LARGE SCALE GENOMIC DNA]</scope>
    <source>
        <strain evidence="2 3">PCC 11801</strain>
    </source>
</reference>
<evidence type="ECO:0000313" key="2">
    <source>
        <dbReference type="EMBL" id="WVS92393.1"/>
    </source>
</evidence>
<dbReference type="EMBL" id="CP030139">
    <property type="protein sequence ID" value="WVS92393.1"/>
    <property type="molecule type" value="Genomic_DNA"/>
</dbReference>
<keyword evidence="1" id="KW-1133">Transmembrane helix</keyword>